<evidence type="ECO:0000313" key="3">
    <source>
        <dbReference type="Proteomes" id="UP000598467"/>
    </source>
</evidence>
<accession>A0A926NT56</accession>
<dbReference type="InterPro" id="IPR056091">
    <property type="entry name" value="DUF7674"/>
</dbReference>
<evidence type="ECO:0000313" key="2">
    <source>
        <dbReference type="EMBL" id="MBD1545959.1"/>
    </source>
</evidence>
<gene>
    <name evidence="2" type="ORF">HK439_06770</name>
</gene>
<proteinExistence type="predicted"/>
<dbReference type="Pfam" id="PF24722">
    <property type="entry name" value="DUF7674"/>
    <property type="match status" value="1"/>
</dbReference>
<dbReference type="Proteomes" id="UP000598467">
    <property type="component" value="Unassembled WGS sequence"/>
</dbReference>
<evidence type="ECO:0000259" key="1">
    <source>
        <dbReference type="Pfam" id="PF24722"/>
    </source>
</evidence>
<name>A0A926NT56_9HYPH</name>
<protein>
    <recommendedName>
        <fullName evidence="1">DUF7674 domain-containing protein</fullName>
    </recommendedName>
</protein>
<reference evidence="2" key="1">
    <citation type="submission" date="2020-05" db="EMBL/GenBank/DDBJ databases">
        <title>Identification of trans-AT polyketide cluster in two marine bacteria, producers of a novel glutaramide-containing polyketide sesbanimide D and analogs.</title>
        <authorList>
            <person name="Kacar D."/>
            <person name="Rodriguez P."/>
            <person name="Canedo L."/>
            <person name="Gonzalez E."/>
            <person name="Galan B."/>
            <person name="De La Calle F."/>
            <person name="Garcia J.L."/>
        </authorList>
    </citation>
    <scope>NUCLEOTIDE SEQUENCE</scope>
    <source>
        <strain evidence="2">PHM038</strain>
    </source>
</reference>
<dbReference type="EMBL" id="JABFCZ010000006">
    <property type="protein sequence ID" value="MBD1545959.1"/>
    <property type="molecule type" value="Genomic_DNA"/>
</dbReference>
<sequence>MITRDEMFLPILRVTPSFSREWNAFLEEWKEKDDGYPYYLALGDLAVHMIGLLSSGKTDELRSIFGVVEQWHLEGDDYVREAATVGLLEDLQNGNLHQSTEPKDFLPFLHPESRFWWEKVDAFWRTGAPIIDDRIRR</sequence>
<organism evidence="2 3">
    <name type="scientific">Roseibium aggregatum</name>
    <dbReference type="NCBI Taxonomy" id="187304"/>
    <lineage>
        <taxon>Bacteria</taxon>
        <taxon>Pseudomonadati</taxon>
        <taxon>Pseudomonadota</taxon>
        <taxon>Alphaproteobacteria</taxon>
        <taxon>Hyphomicrobiales</taxon>
        <taxon>Stappiaceae</taxon>
        <taxon>Roseibium</taxon>
    </lineage>
</organism>
<dbReference type="AlphaFoldDB" id="A0A926NT56"/>
<dbReference type="RefSeq" id="WP_190290629.1">
    <property type="nucleotide sequence ID" value="NZ_JABFCZ010000006.1"/>
</dbReference>
<comment type="caution">
    <text evidence="2">The sequence shown here is derived from an EMBL/GenBank/DDBJ whole genome shotgun (WGS) entry which is preliminary data.</text>
</comment>
<feature type="domain" description="DUF7674" evidence="1">
    <location>
        <begin position="12"/>
        <end position="125"/>
    </location>
</feature>